<organism evidence="2 3">
    <name type="scientific">Mycobacterium simiae</name>
    <name type="common">Mycobacterium habana</name>
    <dbReference type="NCBI Taxonomy" id="1784"/>
    <lineage>
        <taxon>Bacteria</taxon>
        <taxon>Bacillati</taxon>
        <taxon>Actinomycetota</taxon>
        <taxon>Actinomycetes</taxon>
        <taxon>Mycobacteriales</taxon>
        <taxon>Mycobacteriaceae</taxon>
        <taxon>Mycobacterium</taxon>
        <taxon>Mycobacterium simiae complex</taxon>
    </lineage>
</organism>
<evidence type="ECO:0000313" key="2">
    <source>
        <dbReference type="EMBL" id="KAA1251333.1"/>
    </source>
</evidence>
<feature type="compositionally biased region" description="Low complexity" evidence="1">
    <location>
        <begin position="29"/>
        <end position="40"/>
    </location>
</feature>
<feature type="region of interest" description="Disordered" evidence="1">
    <location>
        <begin position="20"/>
        <end position="46"/>
    </location>
</feature>
<accession>A0A5B1BVG8</accession>
<comment type="caution">
    <text evidence="2">The sequence shown here is derived from an EMBL/GenBank/DDBJ whole genome shotgun (WGS) entry which is preliminary data.</text>
</comment>
<name>A0A5B1BVG8_MYCSI</name>
<dbReference type="AlphaFoldDB" id="A0A5B1BVG8"/>
<dbReference type="EMBL" id="VTZN01000017">
    <property type="protein sequence ID" value="KAA1251333.1"/>
    <property type="molecule type" value="Genomic_DNA"/>
</dbReference>
<reference evidence="2 3" key="1">
    <citation type="submission" date="2019-09" db="EMBL/GenBank/DDBJ databases">
        <title>Report of infection by Mycobacterium simiae a patient suffering from pulmonary tuberculosis.</title>
        <authorList>
            <person name="Mohanty P.S."/>
            <person name="Bansal A.K."/>
            <person name="Singh H."/>
            <person name="Sharma S."/>
            <person name="Patil S.A."/>
            <person name="Upadhaya P."/>
            <person name="Singh P.K."/>
            <person name="Kumar D."/>
            <person name="Kumar S."/>
            <person name="Singh R.K."/>
            <person name="Chaudhary B."/>
        </authorList>
    </citation>
    <scope>NUCLEOTIDE SEQUENCE [LARGE SCALE GENOMIC DNA]</scope>
    <source>
        <strain evidence="2 3">JAL-560-SIM</strain>
    </source>
</reference>
<gene>
    <name evidence="2" type="ORF">F0Q45_04990</name>
</gene>
<dbReference type="RefSeq" id="WP_149652879.1">
    <property type="nucleotide sequence ID" value="NZ_VTZN01000017.1"/>
</dbReference>
<keyword evidence="3" id="KW-1185">Reference proteome</keyword>
<protein>
    <submittedName>
        <fullName evidence="2">Uncharacterized protein</fullName>
    </submittedName>
</protein>
<dbReference type="PROSITE" id="PS51257">
    <property type="entry name" value="PROKAR_LIPOPROTEIN"/>
    <property type="match status" value="1"/>
</dbReference>
<evidence type="ECO:0000256" key="1">
    <source>
        <dbReference type="SAM" id="MobiDB-lite"/>
    </source>
</evidence>
<dbReference type="Proteomes" id="UP000324701">
    <property type="component" value="Unassembled WGS sequence"/>
</dbReference>
<evidence type="ECO:0000313" key="3">
    <source>
        <dbReference type="Proteomes" id="UP000324701"/>
    </source>
</evidence>
<proteinExistence type="predicted"/>
<sequence length="71" mass="7150">MRLVARFAAVGVVVTLACSGGSIGKSSKKASAPSSTPTPSVQINGDASNPVNQIVIKAITGIQGFRSSEFS</sequence>